<evidence type="ECO:0000259" key="7">
    <source>
        <dbReference type="Pfam" id="PF09157"/>
    </source>
</evidence>
<evidence type="ECO:0000259" key="8">
    <source>
        <dbReference type="Pfam" id="PF16198"/>
    </source>
</evidence>
<dbReference type="CDD" id="cd21152">
    <property type="entry name" value="PUA_TruB_bacterial"/>
    <property type="match status" value="1"/>
</dbReference>
<dbReference type="CDD" id="cd02573">
    <property type="entry name" value="PseudoU_synth_EcTruB"/>
    <property type="match status" value="1"/>
</dbReference>
<feature type="binding site" evidence="5">
    <location>
        <position position="74"/>
    </location>
    <ligand>
        <name>substrate</name>
    </ligand>
</feature>
<dbReference type="InterPro" id="IPR015947">
    <property type="entry name" value="PUA-like_sf"/>
</dbReference>
<comment type="function">
    <text evidence="5">Responsible for synthesis of pseudouridine from uracil-55 in the psi GC loop of transfer RNAs.</text>
</comment>
<comment type="caution">
    <text evidence="5">Lacks conserved residue(s) required for the propagation of feature annotation.</text>
</comment>
<gene>
    <name evidence="5 9" type="primary">truB</name>
    <name evidence="9" type="ORF">D9V69_01865</name>
</gene>
<protein>
    <recommendedName>
        <fullName evidence="5">tRNA pseudouridine synthase B</fullName>
        <ecNumber evidence="5">5.4.99.25</ecNumber>
    </recommendedName>
    <alternativeName>
        <fullName evidence="5">tRNA pseudouridine(55) synthase</fullName>
        <shortName evidence="5">Psi55 synthase</shortName>
    </alternativeName>
    <alternativeName>
        <fullName evidence="5">tRNA pseudouridylate synthase</fullName>
    </alternativeName>
    <alternativeName>
        <fullName evidence="5">tRNA-uridine isomerase</fullName>
    </alternativeName>
</protein>
<comment type="catalytic activity">
    <reaction evidence="1 5">
        <text>uridine(55) in tRNA = pseudouridine(55) in tRNA</text>
        <dbReference type="Rhea" id="RHEA:42532"/>
        <dbReference type="Rhea" id="RHEA-COMP:10101"/>
        <dbReference type="Rhea" id="RHEA-COMP:10102"/>
        <dbReference type="ChEBI" id="CHEBI:65314"/>
        <dbReference type="ChEBI" id="CHEBI:65315"/>
        <dbReference type="EC" id="5.4.99.25"/>
    </reaction>
</comment>
<accession>A0A4D6Y5P9</accession>
<dbReference type="Gene3D" id="2.30.130.10">
    <property type="entry name" value="PUA domain"/>
    <property type="match status" value="1"/>
</dbReference>
<organism evidence="9 10">
    <name type="scientific">Buchnera aphidicola</name>
    <name type="common">Hyadaphis tataricae</name>
    <dbReference type="NCBI Taxonomy" id="1241859"/>
    <lineage>
        <taxon>Bacteria</taxon>
        <taxon>Pseudomonadati</taxon>
        <taxon>Pseudomonadota</taxon>
        <taxon>Gammaproteobacteria</taxon>
        <taxon>Enterobacterales</taxon>
        <taxon>Erwiniaceae</taxon>
        <taxon>Buchnera</taxon>
    </lineage>
</organism>
<dbReference type="GO" id="GO:0160148">
    <property type="term" value="F:tRNA pseudouridine(55) synthase activity"/>
    <property type="evidence" value="ECO:0007669"/>
    <property type="project" value="UniProtKB-EC"/>
</dbReference>
<dbReference type="NCBIfam" id="TIGR00431">
    <property type="entry name" value="TruB"/>
    <property type="match status" value="1"/>
</dbReference>
<dbReference type="InterPro" id="IPR036974">
    <property type="entry name" value="PUA_sf"/>
</dbReference>
<dbReference type="InterPro" id="IPR020103">
    <property type="entry name" value="PsdUridine_synth_cat_dom_sf"/>
</dbReference>
<dbReference type="GO" id="GO:0003723">
    <property type="term" value="F:RNA binding"/>
    <property type="evidence" value="ECO:0007669"/>
    <property type="project" value="InterPro"/>
</dbReference>
<dbReference type="Gene3D" id="3.30.2350.10">
    <property type="entry name" value="Pseudouridine synthase"/>
    <property type="match status" value="1"/>
</dbReference>
<dbReference type="EC" id="5.4.99.25" evidence="5"/>
<dbReference type="InterPro" id="IPR014780">
    <property type="entry name" value="tRNA_psdUridine_synth_TruB"/>
</dbReference>
<dbReference type="PANTHER" id="PTHR13767">
    <property type="entry name" value="TRNA-PSEUDOURIDINE SYNTHASE"/>
    <property type="match status" value="1"/>
</dbReference>
<evidence type="ECO:0000313" key="10">
    <source>
        <dbReference type="Proteomes" id="UP000298773"/>
    </source>
</evidence>
<dbReference type="HAMAP" id="MF_01080">
    <property type="entry name" value="TruB_bact"/>
    <property type="match status" value="1"/>
</dbReference>
<feature type="domain" description="tRNA pseudouridylate synthase B C-terminal" evidence="8">
    <location>
        <begin position="179"/>
        <end position="246"/>
    </location>
</feature>
<dbReference type="InterPro" id="IPR032819">
    <property type="entry name" value="TruB_C"/>
</dbReference>
<evidence type="ECO:0000313" key="9">
    <source>
        <dbReference type="EMBL" id="QCI21668.1"/>
    </source>
</evidence>
<evidence type="ECO:0000256" key="2">
    <source>
        <dbReference type="ARBA" id="ARBA00005642"/>
    </source>
</evidence>
<evidence type="ECO:0000256" key="3">
    <source>
        <dbReference type="ARBA" id="ARBA00022694"/>
    </source>
</evidence>
<feature type="domain" description="tRNA pseudouridine synthase II TruB subfamily 1 C-terminal" evidence="7">
    <location>
        <begin position="250"/>
        <end position="306"/>
    </location>
</feature>
<feature type="binding site" evidence="5">
    <location>
        <position position="177"/>
    </location>
    <ligand>
        <name>substrate</name>
    </ligand>
</feature>
<dbReference type="InterPro" id="IPR015240">
    <property type="entry name" value="tRNA_sdUridine_synth_fam1_C"/>
</dbReference>
<feature type="domain" description="Pseudouridine synthase II N-terminal" evidence="6">
    <location>
        <begin position="32"/>
        <end position="178"/>
    </location>
</feature>
<dbReference type="Pfam" id="PF16198">
    <property type="entry name" value="TruB_C_2"/>
    <property type="match status" value="1"/>
</dbReference>
<dbReference type="Pfam" id="PF09157">
    <property type="entry name" value="TruB-C_2"/>
    <property type="match status" value="1"/>
</dbReference>
<dbReference type="SUPFAM" id="SSF88697">
    <property type="entry name" value="PUA domain-like"/>
    <property type="match status" value="1"/>
</dbReference>
<dbReference type="Proteomes" id="UP000298773">
    <property type="component" value="Chromosome"/>
</dbReference>
<dbReference type="SUPFAM" id="SSF55120">
    <property type="entry name" value="Pseudouridine synthase"/>
    <property type="match status" value="1"/>
</dbReference>
<keyword evidence="4 5" id="KW-0413">Isomerase</keyword>
<dbReference type="Pfam" id="PF01509">
    <property type="entry name" value="TruB_N"/>
    <property type="match status" value="1"/>
</dbReference>
<evidence type="ECO:0000256" key="1">
    <source>
        <dbReference type="ARBA" id="ARBA00000385"/>
    </source>
</evidence>
<reference evidence="9 10" key="1">
    <citation type="submission" date="2018-12" db="EMBL/GenBank/DDBJ databases">
        <authorList>
            <person name="Chong R.A."/>
        </authorList>
    </citation>
    <scope>NUCLEOTIDE SEQUENCE [LARGE SCALE GENOMIC DNA]</scope>
    <source>
        <strain evidence="9 10">Hta</strain>
    </source>
</reference>
<dbReference type="OrthoDB" id="9802309at2"/>
<evidence type="ECO:0000256" key="4">
    <source>
        <dbReference type="ARBA" id="ARBA00023235"/>
    </source>
</evidence>
<dbReference type="PANTHER" id="PTHR13767:SF2">
    <property type="entry name" value="PSEUDOURIDYLATE SYNTHASE TRUB1"/>
    <property type="match status" value="1"/>
</dbReference>
<keyword evidence="3 5" id="KW-0819">tRNA processing</keyword>
<evidence type="ECO:0000259" key="6">
    <source>
        <dbReference type="Pfam" id="PF01509"/>
    </source>
</evidence>
<dbReference type="AlphaFoldDB" id="A0A4D6Y5P9"/>
<dbReference type="InterPro" id="IPR002501">
    <property type="entry name" value="PsdUridine_synth_N"/>
</dbReference>
<evidence type="ECO:0000256" key="5">
    <source>
        <dbReference type="HAMAP-Rule" id="MF_01080"/>
    </source>
</evidence>
<dbReference type="GO" id="GO:1990481">
    <property type="term" value="P:mRNA pseudouridine synthesis"/>
    <property type="evidence" value="ECO:0007669"/>
    <property type="project" value="TreeGrafter"/>
</dbReference>
<comment type="similarity">
    <text evidence="2 5">Belongs to the pseudouridine synthase TruB family. Type 1 subfamily.</text>
</comment>
<name>A0A4D6Y5P9_9GAMM</name>
<dbReference type="GO" id="GO:0031119">
    <property type="term" value="P:tRNA pseudouridine synthesis"/>
    <property type="evidence" value="ECO:0007669"/>
    <property type="project" value="UniProtKB-UniRule"/>
</dbReference>
<feature type="binding site" evidence="5">
    <location>
        <position position="198"/>
    </location>
    <ligand>
        <name>substrate</name>
    </ligand>
</feature>
<proteinExistence type="inferred from homology"/>
<sequence>MFFHKKRRVDGFLLLDKPHGISSNKALQIVKIIFHAKKAGYIGTLDPMATGVLPICFGECTKFAHYLTDLNKKYHVIAKFGEQTSTSDANGIVIKKRPICFSYMKLCLSIRKLTGLIDQTPPMHSAIKYNGIPLYKYAHQGLKIKRNARKVIIHKIDSIYKENNLINFTVLCSKGTYVRTLVEDLGEILGCGAHVVFLRRLQVGAYSHANLTTISNLNKLIEQQDINKNNDFQAIDNLLMPIDSPVYFLPKLHLSEKKSYNFKLGQSVVISSDIENVLVRVIEKNNIFLGLGKIIMKKILVPYRLVSIFQD</sequence>
<dbReference type="EMBL" id="CP034873">
    <property type="protein sequence ID" value="QCI21668.1"/>
    <property type="molecule type" value="Genomic_DNA"/>
</dbReference>
<dbReference type="RefSeq" id="WP_158356638.1">
    <property type="nucleotide sequence ID" value="NZ_CP034873.1"/>
</dbReference>
<reference evidence="9 10" key="2">
    <citation type="submission" date="2019-05" db="EMBL/GenBank/DDBJ databases">
        <title>Genome evolution of the obligate endosymbiont Buchnera aphidicola.</title>
        <authorList>
            <person name="Moran N.A."/>
        </authorList>
    </citation>
    <scope>NUCLEOTIDE SEQUENCE [LARGE SCALE GENOMIC DNA]</scope>
    <source>
        <strain evidence="9 10">Hta</strain>
    </source>
</reference>
<feature type="active site" description="Nucleophile" evidence="5">
    <location>
        <position position="46"/>
    </location>
</feature>